<feature type="domain" description="Retrotransposon hot spot protein N-terminal" evidence="1">
    <location>
        <begin position="5"/>
        <end position="79"/>
    </location>
</feature>
<dbReference type="Proteomes" id="UP000283634">
    <property type="component" value="Unassembled WGS sequence"/>
</dbReference>
<comment type="caution">
    <text evidence="2">The sequence shown here is derived from an EMBL/GenBank/DDBJ whole genome shotgun (WGS) entry which is preliminary data.</text>
</comment>
<accession>A0A3R7MJ54</accession>
<reference evidence="2 3" key="1">
    <citation type="journal article" date="2018" name="BMC Genomics">
        <title>Genomic comparison of Trypanosoma conorhini and Trypanosoma rangeli to Trypanosoma cruzi strains of high and low virulence.</title>
        <authorList>
            <person name="Bradwell K.R."/>
            <person name="Koparde V.N."/>
            <person name="Matveyev A.V."/>
            <person name="Serrano M.G."/>
            <person name="Alves J.M."/>
            <person name="Parikh H."/>
            <person name="Huang B."/>
            <person name="Lee V."/>
            <person name="Espinosa-Alvarez O."/>
            <person name="Ortiz P.A."/>
            <person name="Costa-Martins A.G."/>
            <person name="Teixeira M.M."/>
            <person name="Buck G.A."/>
        </authorList>
    </citation>
    <scope>NUCLEOTIDE SEQUENCE [LARGE SCALE GENOMIC DNA]</scope>
    <source>
        <strain evidence="2 3">AM80</strain>
    </source>
</reference>
<evidence type="ECO:0000313" key="2">
    <source>
        <dbReference type="EMBL" id="RNF03447.1"/>
    </source>
</evidence>
<protein>
    <recommendedName>
        <fullName evidence="1">Retrotransposon hot spot protein N-terminal domain-containing protein</fullName>
    </recommendedName>
</protein>
<keyword evidence="3" id="KW-1185">Reference proteome</keyword>
<dbReference type="AlphaFoldDB" id="A0A3R7MJ54"/>
<dbReference type="GeneID" id="40329728"/>
<dbReference type="EMBL" id="MKGL01000195">
    <property type="protein sequence ID" value="RNF03447.1"/>
    <property type="molecule type" value="Genomic_DNA"/>
</dbReference>
<proteinExistence type="predicted"/>
<sequence>MQRGTYVESGHPAEPLRMWVVGAASSRPQILWSESGSEADVTPRFDQIEEEEETCGVGLEFIVLRSAFAWPCKFLFCQITRMYLCGGRWCVCWGGARGEGCVGGGEAQCGEWRGRGKLQEFSRFS</sequence>
<dbReference type="RefSeq" id="XP_029237510.1">
    <property type="nucleotide sequence ID" value="XM_029382662.1"/>
</dbReference>
<organism evidence="2 3">
    <name type="scientific">Trypanosoma rangeli</name>
    <dbReference type="NCBI Taxonomy" id="5698"/>
    <lineage>
        <taxon>Eukaryota</taxon>
        <taxon>Discoba</taxon>
        <taxon>Euglenozoa</taxon>
        <taxon>Kinetoplastea</taxon>
        <taxon>Metakinetoplastina</taxon>
        <taxon>Trypanosomatida</taxon>
        <taxon>Trypanosomatidae</taxon>
        <taxon>Trypanosoma</taxon>
        <taxon>Herpetosoma</taxon>
    </lineage>
</organism>
<evidence type="ECO:0000313" key="3">
    <source>
        <dbReference type="Proteomes" id="UP000283634"/>
    </source>
</evidence>
<evidence type="ECO:0000259" key="1">
    <source>
        <dbReference type="Pfam" id="PF20445"/>
    </source>
</evidence>
<name>A0A3R7MJ54_TRYRA</name>
<dbReference type="Pfam" id="PF20445">
    <property type="entry name" value="RHS_N"/>
    <property type="match status" value="1"/>
</dbReference>
<gene>
    <name evidence="2" type="ORF">TraAM80_05795</name>
</gene>
<dbReference type="InterPro" id="IPR046835">
    <property type="entry name" value="RHS_N"/>
</dbReference>